<organism evidence="8 9">
    <name type="scientific">Dendrosporobacter quercicolus</name>
    <dbReference type="NCBI Taxonomy" id="146817"/>
    <lineage>
        <taxon>Bacteria</taxon>
        <taxon>Bacillati</taxon>
        <taxon>Bacillota</taxon>
        <taxon>Negativicutes</taxon>
        <taxon>Selenomonadales</taxon>
        <taxon>Sporomusaceae</taxon>
        <taxon>Dendrosporobacter</taxon>
    </lineage>
</organism>
<feature type="domain" description="Anti-sigma-28 factor FlgM C-terminal" evidence="7">
    <location>
        <begin position="36"/>
        <end position="89"/>
    </location>
</feature>
<dbReference type="Pfam" id="PF04316">
    <property type="entry name" value="FlgM"/>
    <property type="match status" value="1"/>
</dbReference>
<proteinExistence type="inferred from homology"/>
<evidence type="ECO:0000256" key="1">
    <source>
        <dbReference type="ARBA" id="ARBA00005322"/>
    </source>
</evidence>
<dbReference type="EMBL" id="FNHB01000008">
    <property type="protein sequence ID" value="SDM87765.1"/>
    <property type="molecule type" value="Genomic_DNA"/>
</dbReference>
<dbReference type="NCBIfam" id="TIGR03824">
    <property type="entry name" value="FlgM_jcvi"/>
    <property type="match status" value="1"/>
</dbReference>
<dbReference type="STRING" id="146817.SAMN04488502_10884"/>
<dbReference type="InterPro" id="IPR035890">
    <property type="entry name" value="Anti-sigma-28_factor_FlgM_sf"/>
</dbReference>
<dbReference type="GO" id="GO:0044781">
    <property type="term" value="P:bacterial-type flagellum organization"/>
    <property type="evidence" value="ECO:0007669"/>
    <property type="project" value="UniProtKB-KW"/>
</dbReference>
<keyword evidence="4" id="KW-1005">Bacterial flagellum biogenesis</keyword>
<keyword evidence="5" id="KW-0805">Transcription regulation</keyword>
<evidence type="ECO:0000256" key="6">
    <source>
        <dbReference type="ARBA" id="ARBA00023163"/>
    </source>
</evidence>
<keyword evidence="9" id="KW-1185">Reference proteome</keyword>
<dbReference type="RefSeq" id="WP_092074304.1">
    <property type="nucleotide sequence ID" value="NZ_FNHB01000008.1"/>
</dbReference>
<gene>
    <name evidence="8" type="ORF">SAMN04488502_10884</name>
</gene>
<evidence type="ECO:0000256" key="2">
    <source>
        <dbReference type="ARBA" id="ARBA00017823"/>
    </source>
</evidence>
<dbReference type="GO" id="GO:0045892">
    <property type="term" value="P:negative regulation of DNA-templated transcription"/>
    <property type="evidence" value="ECO:0007669"/>
    <property type="project" value="InterPro"/>
</dbReference>
<reference evidence="8 9" key="1">
    <citation type="submission" date="2016-10" db="EMBL/GenBank/DDBJ databases">
        <authorList>
            <person name="de Groot N.N."/>
        </authorList>
    </citation>
    <scope>NUCLEOTIDE SEQUENCE [LARGE SCALE GENOMIC DNA]</scope>
    <source>
        <strain evidence="8 9">DSM 1736</strain>
    </source>
</reference>
<accession>A0A1G9WUC7</accession>
<dbReference type="InterPro" id="IPR007412">
    <property type="entry name" value="FlgM"/>
</dbReference>
<evidence type="ECO:0000259" key="7">
    <source>
        <dbReference type="Pfam" id="PF04316"/>
    </source>
</evidence>
<keyword evidence="6" id="KW-0804">Transcription</keyword>
<evidence type="ECO:0000313" key="8">
    <source>
        <dbReference type="EMBL" id="SDM87765.1"/>
    </source>
</evidence>
<comment type="similarity">
    <text evidence="1">Belongs to the FlgM family.</text>
</comment>
<sequence>MIISGKQIQNVLKVYSDNHQVKKTKPDKAGQAQGKDEVVLSSQAQEFAQILQDIKNLPDVREEKVKEITERIASGNYRVEAGVVAEKMIGRIIADKMQQEGT</sequence>
<evidence type="ECO:0000256" key="4">
    <source>
        <dbReference type="ARBA" id="ARBA00022795"/>
    </source>
</evidence>
<name>A0A1G9WUC7_9FIRM</name>
<dbReference type="SUPFAM" id="SSF101498">
    <property type="entry name" value="Anti-sigma factor FlgM"/>
    <property type="match status" value="1"/>
</dbReference>
<dbReference type="Proteomes" id="UP000214880">
    <property type="component" value="Unassembled WGS sequence"/>
</dbReference>
<evidence type="ECO:0000256" key="5">
    <source>
        <dbReference type="ARBA" id="ARBA00023015"/>
    </source>
</evidence>
<evidence type="ECO:0000256" key="3">
    <source>
        <dbReference type="ARBA" id="ARBA00022491"/>
    </source>
</evidence>
<dbReference type="OrthoDB" id="1683949at2"/>
<dbReference type="InterPro" id="IPR031316">
    <property type="entry name" value="FlgM_C"/>
</dbReference>
<evidence type="ECO:0000313" key="9">
    <source>
        <dbReference type="Proteomes" id="UP000214880"/>
    </source>
</evidence>
<protein>
    <recommendedName>
        <fullName evidence="2">Negative regulator of flagellin synthesis</fullName>
    </recommendedName>
</protein>
<dbReference type="AlphaFoldDB" id="A0A1G9WUC7"/>
<keyword evidence="3" id="KW-0678">Repressor</keyword>